<dbReference type="Pfam" id="PF03547">
    <property type="entry name" value="Mem_trans"/>
    <property type="match status" value="1"/>
</dbReference>
<keyword evidence="9" id="KW-1185">Reference proteome</keyword>
<feature type="transmembrane region" description="Helical" evidence="7">
    <location>
        <begin position="248"/>
        <end position="269"/>
    </location>
</feature>
<keyword evidence="2" id="KW-0813">Transport</keyword>
<evidence type="ECO:0008006" key="10">
    <source>
        <dbReference type="Google" id="ProtNLM"/>
    </source>
</evidence>
<reference evidence="8 9" key="1">
    <citation type="journal article" date="2015" name="Stand. Genomic Sci.">
        <title>Genomic Encyclopedia of Bacterial and Archaeal Type Strains, Phase III: the genomes of soil and plant-associated and newly described type strains.</title>
        <authorList>
            <person name="Whitman W.B."/>
            <person name="Woyke T."/>
            <person name="Klenk H.P."/>
            <person name="Zhou Y."/>
            <person name="Lilburn T.G."/>
            <person name="Beck B.J."/>
            <person name="De Vos P."/>
            <person name="Vandamme P."/>
            <person name="Eisen J.A."/>
            <person name="Garrity G."/>
            <person name="Hugenholtz P."/>
            <person name="Kyrpides N.C."/>
        </authorList>
    </citation>
    <scope>NUCLEOTIDE SEQUENCE [LARGE SCALE GENOMIC DNA]</scope>
    <source>
        <strain evidence="8 9">CGMCC 1.6847</strain>
    </source>
</reference>
<feature type="transmembrane region" description="Helical" evidence="7">
    <location>
        <begin position="219"/>
        <end position="242"/>
    </location>
</feature>
<evidence type="ECO:0000256" key="7">
    <source>
        <dbReference type="SAM" id="Phobius"/>
    </source>
</evidence>
<keyword evidence="3" id="KW-1003">Cell membrane</keyword>
<evidence type="ECO:0000256" key="2">
    <source>
        <dbReference type="ARBA" id="ARBA00022448"/>
    </source>
</evidence>
<evidence type="ECO:0000313" key="9">
    <source>
        <dbReference type="Proteomes" id="UP000317519"/>
    </source>
</evidence>
<name>A0ABY3FN56_9FLAO</name>
<evidence type="ECO:0000313" key="8">
    <source>
        <dbReference type="EMBL" id="TWI03249.1"/>
    </source>
</evidence>
<keyword evidence="6 7" id="KW-0472">Membrane</keyword>
<gene>
    <name evidence="8" type="ORF">IQ05_00180</name>
</gene>
<feature type="transmembrane region" description="Helical" evidence="7">
    <location>
        <begin position="57"/>
        <end position="78"/>
    </location>
</feature>
<keyword evidence="4 7" id="KW-0812">Transmembrane</keyword>
<evidence type="ECO:0000256" key="1">
    <source>
        <dbReference type="ARBA" id="ARBA00004141"/>
    </source>
</evidence>
<dbReference type="InterPro" id="IPR004776">
    <property type="entry name" value="Mem_transp_PIN-like"/>
</dbReference>
<comment type="caution">
    <text evidence="8">The sequence shown here is derived from an EMBL/GenBank/DDBJ whole genome shotgun (WGS) entry which is preliminary data.</text>
</comment>
<evidence type="ECO:0000256" key="3">
    <source>
        <dbReference type="ARBA" id="ARBA00022475"/>
    </source>
</evidence>
<dbReference type="PANTHER" id="PTHR36838">
    <property type="entry name" value="AUXIN EFFLUX CARRIER FAMILY PROTEIN"/>
    <property type="match status" value="1"/>
</dbReference>
<evidence type="ECO:0000256" key="6">
    <source>
        <dbReference type="ARBA" id="ARBA00023136"/>
    </source>
</evidence>
<dbReference type="PANTHER" id="PTHR36838:SF1">
    <property type="entry name" value="SLR1864 PROTEIN"/>
    <property type="match status" value="1"/>
</dbReference>
<dbReference type="Proteomes" id="UP000317519">
    <property type="component" value="Unassembled WGS sequence"/>
</dbReference>
<accession>A0ABY3FN56</accession>
<evidence type="ECO:0000256" key="4">
    <source>
        <dbReference type="ARBA" id="ARBA00022692"/>
    </source>
</evidence>
<feature type="transmembrane region" description="Helical" evidence="7">
    <location>
        <begin position="281"/>
        <end position="299"/>
    </location>
</feature>
<protein>
    <recommendedName>
        <fullName evidence="10">Transporter</fullName>
    </recommendedName>
</protein>
<evidence type="ECO:0000256" key="5">
    <source>
        <dbReference type="ARBA" id="ARBA00022989"/>
    </source>
</evidence>
<sequence>MTNFILIFVFLVLGIILQHCKGFPVDIYKFLNKIVIYICLPALALFYIPKIKWSTELLFPIGVAWIGFIGAYLFFTLLGRKFGWSNKLIGCLILTAGLGNTSFLGFPIIEALYGEEGLKTAILVDQPGSFVVLSTLGILVATMYSSSQSNGFDILKKILFFPPFITFIIACVMNILGYDFIDTLQFGLQKVGSGVTPIALLSVGLQLKFERKSQHWRFLGLGLLYKLILTPALLYFLYVVLLQQHSKIIQVAIMEAAMAPMITACILSASHGLKPRLSSMMVGFGIPLSFVTLLFWYFLVQFI</sequence>
<proteinExistence type="predicted"/>
<keyword evidence="5 7" id="KW-1133">Transmembrane helix</keyword>
<dbReference type="RefSeq" id="WP_144889033.1">
    <property type="nucleotide sequence ID" value="NZ_VLKO01000001.1"/>
</dbReference>
<organism evidence="8 9">
    <name type="scientific">Flavobacterium tiangeerense</name>
    <dbReference type="NCBI Taxonomy" id="459471"/>
    <lineage>
        <taxon>Bacteria</taxon>
        <taxon>Pseudomonadati</taxon>
        <taxon>Bacteroidota</taxon>
        <taxon>Flavobacteriia</taxon>
        <taxon>Flavobacteriales</taxon>
        <taxon>Flavobacteriaceae</taxon>
        <taxon>Flavobacterium</taxon>
    </lineage>
</organism>
<feature type="transmembrane region" description="Helical" evidence="7">
    <location>
        <begin position="158"/>
        <end position="181"/>
    </location>
</feature>
<dbReference type="EMBL" id="VLKO01000001">
    <property type="protein sequence ID" value="TWI03249.1"/>
    <property type="molecule type" value="Genomic_DNA"/>
</dbReference>
<comment type="subcellular location">
    <subcellularLocation>
        <location evidence="1">Membrane</location>
        <topology evidence="1">Multi-pass membrane protein</topology>
    </subcellularLocation>
</comment>
<feature type="transmembrane region" description="Helical" evidence="7">
    <location>
        <begin position="30"/>
        <end position="48"/>
    </location>
</feature>
<feature type="transmembrane region" description="Helical" evidence="7">
    <location>
        <begin position="128"/>
        <end position="146"/>
    </location>
</feature>